<keyword evidence="2" id="KW-1185">Reference proteome</keyword>
<sequence length="68" mass="7448">MPTYSPNMKLCATCANWGGARRIDPTRSFVSTESSNVRGECLGGGHNTQQTPSAGTCQAFRKWEALRR</sequence>
<reference evidence="2" key="1">
    <citation type="submission" date="2016-11" db="EMBL/GenBank/DDBJ databases">
        <authorList>
            <person name="Varghese N."/>
            <person name="Submissions S."/>
        </authorList>
    </citation>
    <scope>NUCLEOTIDE SEQUENCE [LARGE SCALE GENOMIC DNA]</scope>
    <source>
        <strain evidence="2">DSM 100564</strain>
    </source>
</reference>
<name>A0A1M6SXQ7_9RHOB</name>
<proteinExistence type="predicted"/>
<protein>
    <submittedName>
        <fullName evidence="1">Uncharacterized protein</fullName>
    </submittedName>
</protein>
<accession>A0A1M6SXQ7</accession>
<dbReference type="EMBL" id="FQZQ01000033">
    <property type="protein sequence ID" value="SHK49505.1"/>
    <property type="molecule type" value="Genomic_DNA"/>
</dbReference>
<dbReference type="AlphaFoldDB" id="A0A1M6SXQ7"/>
<organism evidence="1 2">
    <name type="scientific">Shimia gijangensis</name>
    <dbReference type="NCBI Taxonomy" id="1470563"/>
    <lineage>
        <taxon>Bacteria</taxon>
        <taxon>Pseudomonadati</taxon>
        <taxon>Pseudomonadota</taxon>
        <taxon>Alphaproteobacteria</taxon>
        <taxon>Rhodobacterales</taxon>
        <taxon>Roseobacteraceae</taxon>
    </lineage>
</organism>
<evidence type="ECO:0000313" key="2">
    <source>
        <dbReference type="Proteomes" id="UP000183982"/>
    </source>
</evidence>
<gene>
    <name evidence="1" type="ORF">SAMN05444000_13312</name>
</gene>
<evidence type="ECO:0000313" key="1">
    <source>
        <dbReference type="EMBL" id="SHK49505.1"/>
    </source>
</evidence>
<dbReference type="Proteomes" id="UP000183982">
    <property type="component" value="Unassembled WGS sequence"/>
</dbReference>